<organism evidence="5 6">
    <name type="scientific">Trichostrongylus colubriformis</name>
    <name type="common">Black scour worm</name>
    <dbReference type="NCBI Taxonomy" id="6319"/>
    <lineage>
        <taxon>Eukaryota</taxon>
        <taxon>Metazoa</taxon>
        <taxon>Ecdysozoa</taxon>
        <taxon>Nematoda</taxon>
        <taxon>Chromadorea</taxon>
        <taxon>Rhabditida</taxon>
        <taxon>Rhabditina</taxon>
        <taxon>Rhabditomorpha</taxon>
        <taxon>Strongyloidea</taxon>
        <taxon>Trichostrongylidae</taxon>
        <taxon>Trichostrongylus</taxon>
    </lineage>
</organism>
<evidence type="ECO:0000259" key="4">
    <source>
        <dbReference type="Pfam" id="PF00808"/>
    </source>
</evidence>
<dbReference type="EMBL" id="WIXE01018117">
    <property type="protein sequence ID" value="KAK5971191.1"/>
    <property type="molecule type" value="Genomic_DNA"/>
</dbReference>
<dbReference type="GO" id="GO:0046982">
    <property type="term" value="F:protein heterodimerization activity"/>
    <property type="evidence" value="ECO:0007669"/>
    <property type="project" value="InterPro"/>
</dbReference>
<evidence type="ECO:0000256" key="1">
    <source>
        <dbReference type="ARBA" id="ARBA00004123"/>
    </source>
</evidence>
<protein>
    <recommendedName>
        <fullName evidence="3">DNA polymerase epsilon subunit 3</fullName>
    </recommendedName>
</protein>
<sequence length="143" mass="16000">MSDPKTEDLRLPMAVLNRIMKSVLPGGAALSKDARTHMMRACSVFILYILSQAEEHAASKKRKTVNVEDVMFVLKAGEFDTIHDAMSTAFEAYKASRPAKPLKTKGLRLDERPGAPNPIERIKDINFVERGTDEEDIEDIINN</sequence>
<evidence type="ECO:0000256" key="3">
    <source>
        <dbReference type="ARBA" id="ARBA00039793"/>
    </source>
</evidence>
<dbReference type="CDD" id="cd22928">
    <property type="entry name" value="HFD_POLE3_DPB4"/>
    <property type="match status" value="1"/>
</dbReference>
<dbReference type="PANTHER" id="PTHR46172:SF1">
    <property type="entry name" value="DNA POLYMERASE EPSILON SUBUNIT 3"/>
    <property type="match status" value="1"/>
</dbReference>
<dbReference type="InterPro" id="IPR009072">
    <property type="entry name" value="Histone-fold"/>
</dbReference>
<keyword evidence="2" id="KW-0539">Nucleus</keyword>
<dbReference type="InterPro" id="IPR003958">
    <property type="entry name" value="CBFA_NFYB_domain"/>
</dbReference>
<comment type="caution">
    <text evidence="5">The sequence shown here is derived from an EMBL/GenBank/DDBJ whole genome shotgun (WGS) entry which is preliminary data.</text>
</comment>
<keyword evidence="6" id="KW-1185">Reference proteome</keyword>
<reference evidence="5 6" key="1">
    <citation type="submission" date="2019-10" db="EMBL/GenBank/DDBJ databases">
        <title>Assembly and Annotation for the nematode Trichostrongylus colubriformis.</title>
        <authorList>
            <person name="Martin J."/>
        </authorList>
    </citation>
    <scope>NUCLEOTIDE SEQUENCE [LARGE SCALE GENOMIC DNA]</scope>
    <source>
        <strain evidence="5">G859</strain>
        <tissue evidence="5">Whole worm</tissue>
    </source>
</reference>
<name>A0AAN8IF98_TRICO</name>
<evidence type="ECO:0000313" key="5">
    <source>
        <dbReference type="EMBL" id="KAK5971191.1"/>
    </source>
</evidence>
<dbReference type="AlphaFoldDB" id="A0AAN8IF98"/>
<evidence type="ECO:0000256" key="2">
    <source>
        <dbReference type="ARBA" id="ARBA00023242"/>
    </source>
</evidence>
<dbReference type="InterPro" id="IPR051377">
    <property type="entry name" value="DNA_Pol-Epsilon_Subunit"/>
</dbReference>
<evidence type="ECO:0000313" key="6">
    <source>
        <dbReference type="Proteomes" id="UP001331761"/>
    </source>
</evidence>
<gene>
    <name evidence="5" type="ORF">GCK32_018771</name>
</gene>
<proteinExistence type="predicted"/>
<dbReference type="Proteomes" id="UP001331761">
    <property type="component" value="Unassembled WGS sequence"/>
</dbReference>
<dbReference type="SUPFAM" id="SSF47113">
    <property type="entry name" value="Histone-fold"/>
    <property type="match status" value="1"/>
</dbReference>
<dbReference type="GO" id="GO:0006974">
    <property type="term" value="P:DNA damage response"/>
    <property type="evidence" value="ECO:0007669"/>
    <property type="project" value="TreeGrafter"/>
</dbReference>
<dbReference type="Pfam" id="PF00808">
    <property type="entry name" value="CBFD_NFYB_HMF"/>
    <property type="match status" value="1"/>
</dbReference>
<comment type="subcellular location">
    <subcellularLocation>
        <location evidence="1">Nucleus</location>
    </subcellularLocation>
</comment>
<dbReference type="Gene3D" id="1.10.20.10">
    <property type="entry name" value="Histone, subunit A"/>
    <property type="match status" value="1"/>
</dbReference>
<dbReference type="PANTHER" id="PTHR46172">
    <property type="entry name" value="DNA POLYMERASE EPSILON SUBUNIT 3"/>
    <property type="match status" value="1"/>
</dbReference>
<feature type="domain" description="Transcription factor CBF/NF-Y/archaeal histone" evidence="4">
    <location>
        <begin position="10"/>
        <end position="73"/>
    </location>
</feature>
<dbReference type="GO" id="GO:0031507">
    <property type="term" value="P:heterochromatin formation"/>
    <property type="evidence" value="ECO:0007669"/>
    <property type="project" value="TreeGrafter"/>
</dbReference>
<accession>A0AAN8IF98</accession>
<dbReference type="GO" id="GO:0008623">
    <property type="term" value="C:CHRAC"/>
    <property type="evidence" value="ECO:0007669"/>
    <property type="project" value="TreeGrafter"/>
</dbReference>
<dbReference type="GO" id="GO:0031490">
    <property type="term" value="F:chromatin DNA binding"/>
    <property type="evidence" value="ECO:0007669"/>
    <property type="project" value="TreeGrafter"/>
</dbReference>
<dbReference type="GO" id="GO:0006272">
    <property type="term" value="P:leading strand elongation"/>
    <property type="evidence" value="ECO:0007669"/>
    <property type="project" value="TreeGrafter"/>
</dbReference>
<dbReference type="GO" id="GO:0008622">
    <property type="term" value="C:epsilon DNA polymerase complex"/>
    <property type="evidence" value="ECO:0007669"/>
    <property type="project" value="TreeGrafter"/>
</dbReference>